<dbReference type="GO" id="GO:0140359">
    <property type="term" value="F:ABC-type transporter activity"/>
    <property type="evidence" value="ECO:0007669"/>
    <property type="project" value="InterPro"/>
</dbReference>
<dbReference type="RefSeq" id="WP_006109025.1">
    <property type="nucleotide sequence ID" value="NZ_AOIO01000023.1"/>
</dbReference>
<dbReference type="PANTHER" id="PTHR43471:SF1">
    <property type="entry name" value="ABC TRANSPORTER PERMEASE PROTEIN NOSY-RELATED"/>
    <property type="match status" value="1"/>
</dbReference>
<keyword evidence="1" id="KW-1133">Transmembrane helix</keyword>
<evidence type="ECO:0000256" key="1">
    <source>
        <dbReference type="SAM" id="Phobius"/>
    </source>
</evidence>
<dbReference type="Proteomes" id="UP000011554">
    <property type="component" value="Unassembled WGS sequence"/>
</dbReference>
<dbReference type="PATRIC" id="fig|29540.5.peg.2026"/>
<comment type="caution">
    <text evidence="2">The sequence shown here is derived from an EMBL/GenBank/DDBJ whole genome shotgun (WGS) entry which is preliminary data.</text>
</comment>
<feature type="transmembrane region" description="Helical" evidence="1">
    <location>
        <begin position="260"/>
        <end position="279"/>
    </location>
</feature>
<dbReference type="Pfam" id="PF12679">
    <property type="entry name" value="ABC2_membrane_2"/>
    <property type="match status" value="1"/>
</dbReference>
<reference evidence="2 3" key="1">
    <citation type="journal article" date="2014" name="PLoS Genet.">
        <title>Phylogenetically driven sequencing of extremely halophilic archaea reveals strategies for static and dynamic osmo-response.</title>
        <authorList>
            <person name="Becker E.A."/>
            <person name="Seitzer P.M."/>
            <person name="Tritt A."/>
            <person name="Larsen D."/>
            <person name="Krusor M."/>
            <person name="Yao A.I."/>
            <person name="Wu D."/>
            <person name="Madern D."/>
            <person name="Eisen J.A."/>
            <person name="Darling A.E."/>
            <person name="Facciotti M.T."/>
        </authorList>
    </citation>
    <scope>NUCLEOTIDE SEQUENCE [LARGE SCALE GENOMIC DNA]</scope>
    <source>
        <strain evidence="2 3">DSM 12278</strain>
    </source>
</reference>
<dbReference type="STRING" id="29540.C481_09952"/>
<proteinExistence type="predicted"/>
<evidence type="ECO:0000313" key="3">
    <source>
        <dbReference type="Proteomes" id="UP000011554"/>
    </source>
</evidence>
<feature type="transmembrane region" description="Helical" evidence="1">
    <location>
        <begin position="183"/>
        <end position="205"/>
    </location>
</feature>
<sequence length="286" mass="30504">MSQAGHGFLDRLLLFTREDVHDAVRDRQAHVLVGMFALLGAGLAYAAGRNARRTSAQVDIELVSQLLAPVTLLIPLVALGVVAPALVEKRSTGSLTVLLGLPFSRQTVVLGTLLGRSIVIAMSVLAALLVAAPIALVMGVSIDGTLFAGSLLAFFVLTITFTAIAVAISVVTKTSTRASFAAFSAYVVFVFQLWTVLPQILLYVVSGFTLPETSPPWVDFVVALNPMTAFTNFAGGLVPAFENIPFHAVPDNPAVYEQPLFAFVILLGWIGGPLCFGYLRFRKTDL</sequence>
<feature type="transmembrane region" description="Helical" evidence="1">
    <location>
        <begin position="67"/>
        <end position="87"/>
    </location>
</feature>
<keyword evidence="1" id="KW-0472">Membrane</keyword>
<feature type="transmembrane region" description="Helical" evidence="1">
    <location>
        <begin position="29"/>
        <end position="47"/>
    </location>
</feature>
<dbReference type="EMBL" id="AOIO01000023">
    <property type="protein sequence ID" value="ELZ01835.1"/>
    <property type="molecule type" value="Genomic_DNA"/>
</dbReference>
<dbReference type="GO" id="GO:0005886">
    <property type="term" value="C:plasma membrane"/>
    <property type="evidence" value="ECO:0007669"/>
    <property type="project" value="UniProtKB-SubCell"/>
</dbReference>
<organism evidence="2 3">
    <name type="scientific">Natrialba asiatica (strain ATCC 700177 / DSM 12278 / JCM 9576 / FERM P-10747 / NBRC 102637 / 172P1)</name>
    <dbReference type="NCBI Taxonomy" id="29540"/>
    <lineage>
        <taxon>Archaea</taxon>
        <taxon>Methanobacteriati</taxon>
        <taxon>Methanobacteriota</taxon>
        <taxon>Stenosarchaea group</taxon>
        <taxon>Halobacteria</taxon>
        <taxon>Halobacteriales</taxon>
        <taxon>Natrialbaceae</taxon>
        <taxon>Natrialba</taxon>
    </lineage>
</organism>
<gene>
    <name evidence="2" type="ORF">C481_09952</name>
</gene>
<keyword evidence="3" id="KW-1185">Reference proteome</keyword>
<evidence type="ECO:0000313" key="2">
    <source>
        <dbReference type="EMBL" id="ELZ01835.1"/>
    </source>
</evidence>
<feature type="transmembrane region" description="Helical" evidence="1">
    <location>
        <begin position="146"/>
        <end position="171"/>
    </location>
</feature>
<keyword evidence="1" id="KW-0812">Transmembrane</keyword>
<dbReference type="eggNOG" id="arCOG02438">
    <property type="taxonomic scope" value="Archaea"/>
</dbReference>
<dbReference type="PANTHER" id="PTHR43471">
    <property type="entry name" value="ABC TRANSPORTER PERMEASE"/>
    <property type="match status" value="1"/>
</dbReference>
<protein>
    <submittedName>
        <fullName evidence="2">ABC transporter</fullName>
    </submittedName>
</protein>
<name>M0ATF9_NATA1</name>
<accession>M0ATF9</accession>
<dbReference type="AlphaFoldDB" id="M0ATF9"/>
<feature type="transmembrane region" description="Helical" evidence="1">
    <location>
        <begin position="108"/>
        <end position="134"/>
    </location>
</feature>
<dbReference type="OrthoDB" id="86287at2157"/>